<evidence type="ECO:0000256" key="2">
    <source>
        <dbReference type="ARBA" id="ARBA00023136"/>
    </source>
</evidence>
<accession>A0A1Q2M9X9</accession>
<dbReference type="PANTHER" id="PTHR35603:SF2">
    <property type="entry name" value="OUTER MEMBRANE LIPOPROTEIN"/>
    <property type="match status" value="1"/>
</dbReference>
<dbReference type="AlphaFoldDB" id="A0A1Q2M9X9"/>
<dbReference type="eggNOG" id="COG4520">
    <property type="taxonomic scope" value="Bacteria"/>
</dbReference>
<feature type="domain" description="Glycine zipper 2TM" evidence="3">
    <location>
        <begin position="10"/>
        <end position="50"/>
    </location>
</feature>
<reference evidence="4" key="1">
    <citation type="submission" date="2017-02" db="EMBL/GenBank/DDBJ databases">
        <title>Genome of Microbulbifer agarilyticus GP101.</title>
        <authorList>
            <person name="Jung J."/>
            <person name="Bae S.S."/>
            <person name="Baek K."/>
        </authorList>
    </citation>
    <scope>NUCLEOTIDE SEQUENCE [LARGE SCALE GENOMIC DNA]</scope>
    <source>
        <strain evidence="4">GP101</strain>
    </source>
</reference>
<evidence type="ECO:0000313" key="5">
    <source>
        <dbReference type="Proteomes" id="UP000188219"/>
    </source>
</evidence>
<proteinExistence type="predicted"/>
<evidence type="ECO:0000313" key="4">
    <source>
        <dbReference type="EMBL" id="AQQ69535.1"/>
    </source>
</evidence>
<dbReference type="PIRSF" id="PIRSF002721">
    <property type="entry name" value="Surface_antigen_Rickettsia"/>
    <property type="match status" value="1"/>
</dbReference>
<dbReference type="InterPro" id="IPR051407">
    <property type="entry name" value="Bact_OM_lipoprot/Surf_antigen"/>
</dbReference>
<dbReference type="InterPro" id="IPR016364">
    <property type="entry name" value="Surface_antigen_Rickettsia"/>
</dbReference>
<evidence type="ECO:0000256" key="1">
    <source>
        <dbReference type="ARBA" id="ARBA00004370"/>
    </source>
</evidence>
<dbReference type="EMBL" id="CP019650">
    <property type="protein sequence ID" value="AQQ69535.1"/>
    <property type="molecule type" value="Genomic_DNA"/>
</dbReference>
<dbReference type="PANTHER" id="PTHR35603">
    <property type="match status" value="1"/>
</dbReference>
<sequence length="132" mass="13916">MSRCNSDQVGSVLGGLIGGVIGHQIGDGRGNTAATIGGAIAGVLIGGEVGRRMDQRNQACVAQALEFAPEGERITWQNTQGNENYAVIPGSVEMRGDQYCRSYTAEFFSNDASDSTRGTACRQADGTWVRSI</sequence>
<dbReference type="Proteomes" id="UP000188219">
    <property type="component" value="Chromosome"/>
</dbReference>
<dbReference type="GO" id="GO:0019867">
    <property type="term" value="C:outer membrane"/>
    <property type="evidence" value="ECO:0007669"/>
    <property type="project" value="InterPro"/>
</dbReference>
<evidence type="ECO:0000259" key="3">
    <source>
        <dbReference type="Pfam" id="PF05433"/>
    </source>
</evidence>
<dbReference type="KEGG" id="maga:Mag101_11535"/>
<dbReference type="Pfam" id="PF05433">
    <property type="entry name" value="Rick_17kDa_Anti"/>
    <property type="match status" value="1"/>
</dbReference>
<name>A0A1Q2M9X9_9GAMM</name>
<keyword evidence="5" id="KW-1185">Reference proteome</keyword>
<comment type="subcellular location">
    <subcellularLocation>
        <location evidence="1">Membrane</location>
    </subcellularLocation>
</comment>
<gene>
    <name evidence="4" type="ORF">Mag101_11535</name>
</gene>
<dbReference type="STRING" id="260552.Mag101_11535"/>
<organism evidence="4 5">
    <name type="scientific">Microbulbifer agarilyticus</name>
    <dbReference type="NCBI Taxonomy" id="260552"/>
    <lineage>
        <taxon>Bacteria</taxon>
        <taxon>Pseudomonadati</taxon>
        <taxon>Pseudomonadota</taxon>
        <taxon>Gammaproteobacteria</taxon>
        <taxon>Cellvibrionales</taxon>
        <taxon>Microbulbiferaceae</taxon>
        <taxon>Microbulbifer</taxon>
    </lineage>
</organism>
<protein>
    <recommendedName>
        <fullName evidence="3">Glycine zipper 2TM domain-containing protein</fullName>
    </recommendedName>
</protein>
<dbReference type="InterPro" id="IPR008816">
    <property type="entry name" value="Gly_zipper_2TM_dom"/>
</dbReference>
<keyword evidence="2" id="KW-0472">Membrane</keyword>